<dbReference type="EMBL" id="JAATJM010000001">
    <property type="protein sequence ID" value="NJC40175.1"/>
    <property type="molecule type" value="Genomic_DNA"/>
</dbReference>
<keyword evidence="7" id="KW-1133">Transmembrane helix</keyword>
<dbReference type="Pfam" id="PF03918">
    <property type="entry name" value="CcmH"/>
    <property type="match status" value="1"/>
</dbReference>
<keyword evidence="4 7" id="KW-0732">Signal</keyword>
<gene>
    <name evidence="9" type="ORF">GGQ87_000433</name>
</gene>
<keyword evidence="2 7" id="KW-0349">Heme</keyword>
<dbReference type="InterPro" id="IPR038297">
    <property type="entry name" value="CcmH/CycL/NrfF/Ccl2_sf"/>
</dbReference>
<keyword evidence="5" id="KW-0201">Cytochrome c-type biogenesis</keyword>
<feature type="chain" id="PRO_5031599427" description="Cytochrome c-type biogenesis protein" evidence="7">
    <location>
        <begin position="22"/>
        <end position="168"/>
    </location>
</feature>
<evidence type="ECO:0000313" key="9">
    <source>
        <dbReference type="EMBL" id="NJC40175.1"/>
    </source>
</evidence>
<evidence type="ECO:0000256" key="4">
    <source>
        <dbReference type="ARBA" id="ARBA00022729"/>
    </source>
</evidence>
<evidence type="ECO:0000256" key="6">
    <source>
        <dbReference type="ARBA" id="ARBA00023004"/>
    </source>
</evidence>
<keyword evidence="3 7" id="KW-0479">Metal-binding</keyword>
<accession>A0A7X6BMZ7</accession>
<comment type="caution">
    <text evidence="9">The sequence shown here is derived from an EMBL/GenBank/DDBJ whole genome shotgun (WGS) entry which is preliminary data.</text>
</comment>
<evidence type="ECO:0000313" key="10">
    <source>
        <dbReference type="Proteomes" id="UP000587415"/>
    </source>
</evidence>
<dbReference type="AlphaFoldDB" id="A0A7X6BMZ7"/>
<evidence type="ECO:0000256" key="7">
    <source>
        <dbReference type="RuleBase" id="RU364112"/>
    </source>
</evidence>
<dbReference type="InterPro" id="IPR005616">
    <property type="entry name" value="CcmH/CycL/Ccl2/NrfF_N"/>
</dbReference>
<evidence type="ECO:0000256" key="1">
    <source>
        <dbReference type="ARBA" id="ARBA00010342"/>
    </source>
</evidence>
<evidence type="ECO:0000256" key="3">
    <source>
        <dbReference type="ARBA" id="ARBA00022723"/>
    </source>
</evidence>
<dbReference type="GO" id="GO:0005886">
    <property type="term" value="C:plasma membrane"/>
    <property type="evidence" value="ECO:0007669"/>
    <property type="project" value="TreeGrafter"/>
</dbReference>
<name>A0A7X6BMZ7_9CAUL</name>
<evidence type="ECO:0000259" key="8">
    <source>
        <dbReference type="Pfam" id="PF03918"/>
    </source>
</evidence>
<evidence type="ECO:0000256" key="2">
    <source>
        <dbReference type="ARBA" id="ARBA00022617"/>
    </source>
</evidence>
<sequence length="168" mass="18146">MSRVLLIAAVALGLIAGPAASQEPPPAPDRPLANAAQEARAQALFDGIRCVVCQHEAIGDSPAVIAADMRGLVREQMAAGRSDAEIKRDLVRRYGDFVLFQPPVRVGTWLLWFGPFLIALAVAAVLLLQSRRRRTEIEALSPDEEARLADIMAEVDVRPDPDAKASDD</sequence>
<dbReference type="RefSeq" id="WP_168045082.1">
    <property type="nucleotide sequence ID" value="NZ_JAATJM010000001.1"/>
</dbReference>
<dbReference type="CDD" id="cd16378">
    <property type="entry name" value="CcmH_N"/>
    <property type="match status" value="1"/>
</dbReference>
<dbReference type="PANTHER" id="PTHR47870">
    <property type="entry name" value="CYTOCHROME C-TYPE BIOGENESIS PROTEIN CCMH"/>
    <property type="match status" value="1"/>
</dbReference>
<keyword evidence="7" id="KW-0472">Membrane</keyword>
<feature type="transmembrane region" description="Helical" evidence="7">
    <location>
        <begin position="109"/>
        <end position="128"/>
    </location>
</feature>
<organism evidence="9 10">
    <name type="scientific">Brevundimonas alba</name>
    <dbReference type="NCBI Taxonomy" id="74314"/>
    <lineage>
        <taxon>Bacteria</taxon>
        <taxon>Pseudomonadati</taxon>
        <taxon>Pseudomonadota</taxon>
        <taxon>Alphaproteobacteria</taxon>
        <taxon>Caulobacterales</taxon>
        <taxon>Caulobacteraceae</taxon>
        <taxon>Brevundimonas</taxon>
    </lineage>
</organism>
<dbReference type="PANTHER" id="PTHR47870:SF1">
    <property type="entry name" value="CYTOCHROME C-TYPE BIOGENESIS PROTEIN CCMH"/>
    <property type="match status" value="1"/>
</dbReference>
<protein>
    <recommendedName>
        <fullName evidence="7">Cytochrome c-type biogenesis protein</fullName>
    </recommendedName>
</protein>
<reference evidence="9 10" key="1">
    <citation type="submission" date="2020-03" db="EMBL/GenBank/DDBJ databases">
        <title>Genomic Encyclopedia of Type Strains, Phase IV (KMG-IV): sequencing the most valuable type-strain genomes for metagenomic binning, comparative biology and taxonomic classification.</title>
        <authorList>
            <person name="Goeker M."/>
        </authorList>
    </citation>
    <scope>NUCLEOTIDE SEQUENCE [LARGE SCALE GENOMIC DNA]</scope>
    <source>
        <strain evidence="9 10">DSM 4736</strain>
    </source>
</reference>
<keyword evidence="10" id="KW-1185">Reference proteome</keyword>
<evidence type="ECO:0000256" key="5">
    <source>
        <dbReference type="ARBA" id="ARBA00022748"/>
    </source>
</evidence>
<comment type="function">
    <text evidence="7">Possible subunit of a heme lyase.</text>
</comment>
<keyword evidence="7" id="KW-0812">Transmembrane</keyword>
<comment type="similarity">
    <text evidence="1 7">Belongs to the CcmH/CycL/Ccl2/NrfF family.</text>
</comment>
<dbReference type="Gene3D" id="1.10.8.640">
    <property type="entry name" value="Cytochrome C biogenesis protein"/>
    <property type="match status" value="1"/>
</dbReference>
<keyword evidence="6 7" id="KW-0408">Iron</keyword>
<dbReference type="InterPro" id="IPR051263">
    <property type="entry name" value="C-type_cytochrome_biogenesis"/>
</dbReference>
<feature type="domain" description="CcmH/CycL/Ccl2/NrfF N-terminal" evidence="8">
    <location>
        <begin position="26"/>
        <end position="152"/>
    </location>
</feature>
<dbReference type="GO" id="GO:0017004">
    <property type="term" value="P:cytochrome complex assembly"/>
    <property type="evidence" value="ECO:0007669"/>
    <property type="project" value="UniProtKB-KW"/>
</dbReference>
<feature type="signal peptide" evidence="7">
    <location>
        <begin position="1"/>
        <end position="21"/>
    </location>
</feature>
<dbReference type="Proteomes" id="UP000587415">
    <property type="component" value="Unassembled WGS sequence"/>
</dbReference>
<dbReference type="GO" id="GO:0046872">
    <property type="term" value="F:metal ion binding"/>
    <property type="evidence" value="ECO:0007669"/>
    <property type="project" value="UniProtKB-KW"/>
</dbReference>
<proteinExistence type="inferred from homology"/>